<dbReference type="AlphaFoldDB" id="A0AAQ3UUG3"/>
<organism evidence="2 3">
    <name type="scientific">Paspalum notatum var. saurae</name>
    <dbReference type="NCBI Taxonomy" id="547442"/>
    <lineage>
        <taxon>Eukaryota</taxon>
        <taxon>Viridiplantae</taxon>
        <taxon>Streptophyta</taxon>
        <taxon>Embryophyta</taxon>
        <taxon>Tracheophyta</taxon>
        <taxon>Spermatophyta</taxon>
        <taxon>Magnoliopsida</taxon>
        <taxon>Liliopsida</taxon>
        <taxon>Poales</taxon>
        <taxon>Poaceae</taxon>
        <taxon>PACMAD clade</taxon>
        <taxon>Panicoideae</taxon>
        <taxon>Andropogonodae</taxon>
        <taxon>Paspaleae</taxon>
        <taxon>Paspalinae</taxon>
        <taxon>Paspalum</taxon>
    </lineage>
</organism>
<keyword evidence="3" id="KW-1185">Reference proteome</keyword>
<evidence type="ECO:0000256" key="1">
    <source>
        <dbReference type="SAM" id="MobiDB-lite"/>
    </source>
</evidence>
<accession>A0AAQ3UUG3</accession>
<reference evidence="2 3" key="1">
    <citation type="submission" date="2024-02" db="EMBL/GenBank/DDBJ databases">
        <title>High-quality chromosome-scale genome assembly of Pensacola bahiagrass (Paspalum notatum Flugge var. saurae).</title>
        <authorList>
            <person name="Vega J.M."/>
            <person name="Podio M."/>
            <person name="Orjuela J."/>
            <person name="Siena L.A."/>
            <person name="Pessino S.C."/>
            <person name="Combes M.C."/>
            <person name="Mariac C."/>
            <person name="Albertini E."/>
            <person name="Pupilli F."/>
            <person name="Ortiz J.P.A."/>
            <person name="Leblanc O."/>
        </authorList>
    </citation>
    <scope>NUCLEOTIDE SEQUENCE [LARGE SCALE GENOMIC DNA]</scope>
    <source>
        <strain evidence="2">R1</strain>
        <tissue evidence="2">Leaf</tissue>
    </source>
</reference>
<protein>
    <submittedName>
        <fullName evidence="2">Uncharacterized protein</fullName>
    </submittedName>
</protein>
<evidence type="ECO:0000313" key="3">
    <source>
        <dbReference type="Proteomes" id="UP001341281"/>
    </source>
</evidence>
<dbReference type="EMBL" id="CP144754">
    <property type="protein sequence ID" value="WVZ97819.1"/>
    <property type="molecule type" value="Genomic_DNA"/>
</dbReference>
<name>A0AAQ3UUG3_PASNO</name>
<sequence length="107" mass="11537">MEETPNLAAHEGHSAEEAAPMIPDDIQGCSPTTQRVLPSSLIISPGHCHVLRCSPSTLTLGAAMRGLRPSRCSLPLLPKTAVLLPLVNVLLLFALRLDVCEEQQEYV</sequence>
<proteinExistence type="predicted"/>
<evidence type="ECO:0000313" key="2">
    <source>
        <dbReference type="EMBL" id="WVZ97819.1"/>
    </source>
</evidence>
<gene>
    <name evidence="2" type="ORF">U9M48_043329</name>
</gene>
<dbReference type="Proteomes" id="UP001341281">
    <property type="component" value="Chromosome 10"/>
</dbReference>
<feature type="region of interest" description="Disordered" evidence="1">
    <location>
        <begin position="1"/>
        <end position="25"/>
    </location>
</feature>